<dbReference type="InterPro" id="IPR009229">
    <property type="entry name" value="AgrD"/>
</dbReference>
<dbReference type="RefSeq" id="WP_017894639.1">
    <property type="nucleotide sequence ID" value="NZ_CBXI010000023.1"/>
</dbReference>
<dbReference type="EMBL" id="CBXI010000023">
    <property type="protein sequence ID" value="CDL91317.1"/>
    <property type="molecule type" value="Genomic_DNA"/>
</dbReference>
<protein>
    <recommendedName>
        <fullName evidence="3">Cyclic lactone autoinducer peptide</fullName>
    </recommendedName>
</protein>
<dbReference type="OrthoDB" id="1809626at2"/>
<name>W6NGX1_CLOTY</name>
<evidence type="ECO:0000313" key="2">
    <source>
        <dbReference type="Proteomes" id="UP000019482"/>
    </source>
</evidence>
<proteinExistence type="predicted"/>
<dbReference type="GeneID" id="41185965"/>
<keyword evidence="2" id="KW-1185">Reference proteome</keyword>
<sequence length="46" mass="5230">MKISIKKTVAKLSKKIFIHAAFSTHNSACVLSAYQPKEPECMRHKK</sequence>
<evidence type="ECO:0000313" key="1">
    <source>
        <dbReference type="EMBL" id="CDL91317.1"/>
    </source>
</evidence>
<reference evidence="1 2" key="1">
    <citation type="journal article" date="2015" name="Genome Announc.">
        <title>Draft Genome Sequence of Clostridium tyrobutyricum Strain DIVETGP, Isolated from Cow's Milk for Grana Padano Production.</title>
        <authorList>
            <person name="Soggiu A."/>
            <person name="Piras C."/>
            <person name="Gaiarsa S."/>
            <person name="Sassera D."/>
            <person name="Roncada P."/>
            <person name="Bendixen E."/>
            <person name="Brasca M."/>
            <person name="Bonizzi L."/>
        </authorList>
    </citation>
    <scope>NUCLEOTIDE SEQUENCE [LARGE SCALE GENOMIC DNA]</scope>
    <source>
        <strain evidence="1 2">DIVETGP</strain>
    </source>
</reference>
<comment type="caution">
    <text evidence="1">The sequence shown here is derived from an EMBL/GenBank/DDBJ whole genome shotgun (WGS) entry which is preliminary data.</text>
</comment>
<gene>
    <name evidence="1" type="ORF">CTDIVETGP_1387</name>
</gene>
<evidence type="ECO:0008006" key="3">
    <source>
        <dbReference type="Google" id="ProtNLM"/>
    </source>
</evidence>
<organism evidence="1 2">
    <name type="scientific">Clostridium tyrobutyricum DIVETGP</name>
    <dbReference type="NCBI Taxonomy" id="1408889"/>
    <lineage>
        <taxon>Bacteria</taxon>
        <taxon>Bacillati</taxon>
        <taxon>Bacillota</taxon>
        <taxon>Clostridia</taxon>
        <taxon>Eubacteriales</taxon>
        <taxon>Clostridiaceae</taxon>
        <taxon>Clostridium</taxon>
    </lineage>
</organism>
<dbReference type="AlphaFoldDB" id="W6NGX1"/>
<accession>W6NGX1</accession>
<dbReference type="Proteomes" id="UP000019482">
    <property type="component" value="Unassembled WGS sequence"/>
</dbReference>
<dbReference type="NCBIfam" id="TIGR04223">
    <property type="entry name" value="quorum_AgrD"/>
    <property type="match status" value="1"/>
</dbReference>